<dbReference type="PATRIC" id="fig|1365251.3.peg.1288"/>
<organism evidence="1 2">
    <name type="scientific">Pseudoalteromonas luteoviolacea H33</name>
    <dbReference type="NCBI Taxonomy" id="1365251"/>
    <lineage>
        <taxon>Bacteria</taxon>
        <taxon>Pseudomonadati</taxon>
        <taxon>Pseudomonadota</taxon>
        <taxon>Gammaproteobacteria</taxon>
        <taxon>Alteromonadales</taxon>
        <taxon>Pseudoalteromonadaceae</taxon>
        <taxon>Pseudoalteromonas</taxon>
    </lineage>
</organism>
<dbReference type="RefSeq" id="WP_063360923.1">
    <property type="nucleotide sequence ID" value="NZ_AUXZ01000064.1"/>
</dbReference>
<dbReference type="InterPro" id="IPR022080">
    <property type="entry name" value="DUF3630"/>
</dbReference>
<gene>
    <name evidence="1" type="ORF">N476_00650</name>
</gene>
<dbReference type="Pfam" id="PF12305">
    <property type="entry name" value="DUF3630"/>
    <property type="match status" value="1"/>
</dbReference>
<evidence type="ECO:0000313" key="1">
    <source>
        <dbReference type="EMBL" id="KZN51865.1"/>
    </source>
</evidence>
<evidence type="ECO:0000313" key="2">
    <source>
        <dbReference type="Proteomes" id="UP000076503"/>
    </source>
</evidence>
<protein>
    <recommendedName>
        <fullName evidence="3">DUF3630 domain-containing protein</fullName>
    </recommendedName>
</protein>
<sequence>MTNIIQLDDENTLQVIPSLFPDSDDFELWGSIFLAIDKLQTIEFNEGADRHQWRFSYLQQSFSLNFEYYSESIWITPEGTEATNLLSSLHEHFCLNLQQ</sequence>
<evidence type="ECO:0008006" key="3">
    <source>
        <dbReference type="Google" id="ProtNLM"/>
    </source>
</evidence>
<dbReference type="OrthoDB" id="6389032at2"/>
<dbReference type="AlphaFoldDB" id="A0A167F749"/>
<reference evidence="1 2" key="1">
    <citation type="submission" date="2013-07" db="EMBL/GenBank/DDBJ databases">
        <title>Comparative Genomic and Metabolomic Analysis of Twelve Strains of Pseudoalteromonas luteoviolacea.</title>
        <authorList>
            <person name="Vynne N.G."/>
            <person name="Mansson M."/>
            <person name="Gram L."/>
        </authorList>
    </citation>
    <scope>NUCLEOTIDE SEQUENCE [LARGE SCALE GENOMIC DNA]</scope>
    <source>
        <strain evidence="1 2">H33</strain>
    </source>
</reference>
<dbReference type="Proteomes" id="UP000076503">
    <property type="component" value="Unassembled WGS sequence"/>
</dbReference>
<dbReference type="EMBL" id="AUXZ01000064">
    <property type="protein sequence ID" value="KZN51865.1"/>
    <property type="molecule type" value="Genomic_DNA"/>
</dbReference>
<accession>A0A167F749</accession>
<name>A0A167F749_9GAMM</name>
<comment type="caution">
    <text evidence="1">The sequence shown here is derived from an EMBL/GenBank/DDBJ whole genome shotgun (WGS) entry which is preliminary data.</text>
</comment>
<proteinExistence type="predicted"/>